<feature type="compositionally biased region" description="Basic and acidic residues" evidence="8">
    <location>
        <begin position="107"/>
        <end position="116"/>
    </location>
</feature>
<keyword evidence="3" id="KW-0813">Transport</keyword>
<dbReference type="GO" id="GO:0005886">
    <property type="term" value="C:plasma membrane"/>
    <property type="evidence" value="ECO:0007669"/>
    <property type="project" value="UniProtKB-SubCell"/>
</dbReference>
<dbReference type="AlphaFoldDB" id="A0A7W7CS76"/>
<comment type="caution">
    <text evidence="10">The sequence shown here is derived from an EMBL/GenBank/DDBJ whole genome shotgun (WGS) entry which is preliminary data.</text>
</comment>
<evidence type="ECO:0000256" key="6">
    <source>
        <dbReference type="ARBA" id="ARBA00022989"/>
    </source>
</evidence>
<proteinExistence type="inferred from homology"/>
<feature type="compositionally biased region" description="Low complexity" evidence="8">
    <location>
        <begin position="88"/>
        <end position="105"/>
    </location>
</feature>
<evidence type="ECO:0000256" key="1">
    <source>
        <dbReference type="ARBA" id="ARBA00004651"/>
    </source>
</evidence>
<dbReference type="PANTHER" id="PTHR34702:SF1">
    <property type="entry name" value="NA(+)_H(+) ANTIPORTER SUBUNIT F"/>
    <property type="match status" value="1"/>
</dbReference>
<organism evidence="10 11">
    <name type="scientific">Paractinoplanes abujensis</name>
    <dbReference type="NCBI Taxonomy" id="882441"/>
    <lineage>
        <taxon>Bacteria</taxon>
        <taxon>Bacillati</taxon>
        <taxon>Actinomycetota</taxon>
        <taxon>Actinomycetes</taxon>
        <taxon>Micromonosporales</taxon>
        <taxon>Micromonosporaceae</taxon>
        <taxon>Paractinoplanes</taxon>
    </lineage>
</organism>
<dbReference type="PANTHER" id="PTHR34702">
    <property type="entry name" value="NA(+)/H(+) ANTIPORTER SUBUNIT F1"/>
    <property type="match status" value="1"/>
</dbReference>
<keyword evidence="5 9" id="KW-0812">Transmembrane</keyword>
<reference evidence="10 11" key="1">
    <citation type="submission" date="2020-08" db="EMBL/GenBank/DDBJ databases">
        <title>Sequencing the genomes of 1000 actinobacteria strains.</title>
        <authorList>
            <person name="Klenk H.-P."/>
        </authorList>
    </citation>
    <scope>NUCLEOTIDE SEQUENCE [LARGE SCALE GENOMIC DNA]</scope>
    <source>
        <strain evidence="10 11">DSM 45518</strain>
    </source>
</reference>
<dbReference type="GO" id="GO:0015385">
    <property type="term" value="F:sodium:proton antiporter activity"/>
    <property type="evidence" value="ECO:0007669"/>
    <property type="project" value="TreeGrafter"/>
</dbReference>
<evidence type="ECO:0000256" key="8">
    <source>
        <dbReference type="SAM" id="MobiDB-lite"/>
    </source>
</evidence>
<keyword evidence="4" id="KW-1003">Cell membrane</keyword>
<dbReference type="RefSeq" id="WP_203722799.1">
    <property type="nucleotide sequence ID" value="NZ_BOMC01000079.1"/>
</dbReference>
<feature type="transmembrane region" description="Helical" evidence="9">
    <location>
        <begin position="33"/>
        <end position="53"/>
    </location>
</feature>
<evidence type="ECO:0000256" key="3">
    <source>
        <dbReference type="ARBA" id="ARBA00022448"/>
    </source>
</evidence>
<evidence type="ECO:0000256" key="4">
    <source>
        <dbReference type="ARBA" id="ARBA00022475"/>
    </source>
</evidence>
<dbReference type="InterPro" id="IPR007208">
    <property type="entry name" value="MrpF/PhaF-like"/>
</dbReference>
<dbReference type="Proteomes" id="UP000542742">
    <property type="component" value="Unassembled WGS sequence"/>
</dbReference>
<comment type="subcellular location">
    <subcellularLocation>
        <location evidence="1">Cell membrane</location>
        <topology evidence="1">Multi-pass membrane protein</topology>
    </subcellularLocation>
</comment>
<evidence type="ECO:0000256" key="5">
    <source>
        <dbReference type="ARBA" id="ARBA00022692"/>
    </source>
</evidence>
<dbReference type="Pfam" id="PF04066">
    <property type="entry name" value="MrpF_PhaF"/>
    <property type="match status" value="1"/>
</dbReference>
<evidence type="ECO:0000256" key="9">
    <source>
        <dbReference type="SAM" id="Phobius"/>
    </source>
</evidence>
<protein>
    <submittedName>
        <fullName evidence="10">Multicomponent Na+:H+ antiporter subunit F</fullName>
    </submittedName>
</protein>
<keyword evidence="6 9" id="KW-1133">Transmembrane helix</keyword>
<evidence type="ECO:0000313" key="10">
    <source>
        <dbReference type="EMBL" id="MBB4692328.1"/>
    </source>
</evidence>
<feature type="transmembrane region" description="Helical" evidence="9">
    <location>
        <begin position="6"/>
        <end position="24"/>
    </location>
</feature>
<feature type="transmembrane region" description="Helical" evidence="9">
    <location>
        <begin position="59"/>
        <end position="82"/>
    </location>
</feature>
<feature type="compositionally biased region" description="Basic and acidic residues" evidence="8">
    <location>
        <begin position="139"/>
        <end position="155"/>
    </location>
</feature>
<comment type="similarity">
    <text evidence="2">Belongs to the CPA3 antiporters (TC 2.A.63) subunit F family.</text>
</comment>
<accession>A0A7W7CS76</accession>
<keyword evidence="11" id="KW-1185">Reference proteome</keyword>
<evidence type="ECO:0000256" key="2">
    <source>
        <dbReference type="ARBA" id="ARBA00009212"/>
    </source>
</evidence>
<dbReference type="EMBL" id="JACHMF010000001">
    <property type="protein sequence ID" value="MBB4692328.1"/>
    <property type="molecule type" value="Genomic_DNA"/>
</dbReference>
<sequence>MTVVAVIVTTLLAIGAGLTLIRIVRGPSVLDRIVATDVLLAVIVSALATEAAFSRDATVLPVLAVLSVLGFTGAVSVARFAIRRNPAAEAGASHAAGRTDGSDGSDPSDRSGRADRNALSGLASGRDGLGVDPNGLAAGRDDLTAVERTSEGGSR</sequence>
<name>A0A7W7CS76_9ACTN</name>
<gene>
    <name evidence="10" type="ORF">BKA14_002476</name>
</gene>
<evidence type="ECO:0000313" key="11">
    <source>
        <dbReference type="Proteomes" id="UP000542742"/>
    </source>
</evidence>
<keyword evidence="7 9" id="KW-0472">Membrane</keyword>
<feature type="region of interest" description="Disordered" evidence="8">
    <location>
        <begin position="88"/>
        <end position="155"/>
    </location>
</feature>
<evidence type="ECO:0000256" key="7">
    <source>
        <dbReference type="ARBA" id="ARBA00023136"/>
    </source>
</evidence>